<comment type="caution">
    <text evidence="1">The sequence shown here is derived from an EMBL/GenBank/DDBJ whole genome shotgun (WGS) entry which is preliminary data.</text>
</comment>
<protein>
    <recommendedName>
        <fullName evidence="3">Protein PLASTID TRANSCRIPTIONALLY ACTIVE 7</fullName>
    </recommendedName>
</protein>
<dbReference type="PANTHER" id="PTHR37257">
    <property type="entry name" value="PROTEIN PLASTID TRANSCRIPTIONALLY ACTIVE 7"/>
    <property type="match status" value="1"/>
</dbReference>
<gene>
    <name evidence="1" type="ORF">KSP39_PZI020312</name>
</gene>
<evidence type="ECO:0000313" key="1">
    <source>
        <dbReference type="EMBL" id="KAK8921211.1"/>
    </source>
</evidence>
<proteinExistence type="predicted"/>
<name>A0AAP0AZR7_9ASPA</name>
<reference evidence="1 2" key="1">
    <citation type="journal article" date="2022" name="Nat. Plants">
        <title>Genomes of leafy and leafless Platanthera orchids illuminate the evolution of mycoheterotrophy.</title>
        <authorList>
            <person name="Li M.H."/>
            <person name="Liu K.W."/>
            <person name="Li Z."/>
            <person name="Lu H.C."/>
            <person name="Ye Q.L."/>
            <person name="Zhang D."/>
            <person name="Wang J.Y."/>
            <person name="Li Y.F."/>
            <person name="Zhong Z.M."/>
            <person name="Liu X."/>
            <person name="Yu X."/>
            <person name="Liu D.K."/>
            <person name="Tu X.D."/>
            <person name="Liu B."/>
            <person name="Hao Y."/>
            <person name="Liao X.Y."/>
            <person name="Jiang Y.T."/>
            <person name="Sun W.H."/>
            <person name="Chen J."/>
            <person name="Chen Y.Q."/>
            <person name="Ai Y."/>
            <person name="Zhai J.W."/>
            <person name="Wu S.S."/>
            <person name="Zhou Z."/>
            <person name="Hsiao Y.Y."/>
            <person name="Wu W.L."/>
            <person name="Chen Y.Y."/>
            <person name="Lin Y.F."/>
            <person name="Hsu J.L."/>
            <person name="Li C.Y."/>
            <person name="Wang Z.W."/>
            <person name="Zhao X."/>
            <person name="Zhong W.Y."/>
            <person name="Ma X.K."/>
            <person name="Ma L."/>
            <person name="Huang J."/>
            <person name="Chen G.Z."/>
            <person name="Huang M.Z."/>
            <person name="Huang L."/>
            <person name="Peng D.H."/>
            <person name="Luo Y.B."/>
            <person name="Zou S.Q."/>
            <person name="Chen S.P."/>
            <person name="Lan S."/>
            <person name="Tsai W.C."/>
            <person name="Van de Peer Y."/>
            <person name="Liu Z.J."/>
        </authorList>
    </citation>
    <scope>NUCLEOTIDE SEQUENCE [LARGE SCALE GENOMIC DNA]</scope>
    <source>
        <strain evidence="1">Lor287</strain>
    </source>
</reference>
<accession>A0AAP0AZR7</accession>
<keyword evidence="2" id="KW-1185">Reference proteome</keyword>
<dbReference type="EMBL" id="JBBWWQ010000018">
    <property type="protein sequence ID" value="KAK8921211.1"/>
    <property type="molecule type" value="Genomic_DNA"/>
</dbReference>
<dbReference type="InterPro" id="IPR038958">
    <property type="entry name" value="PTAC7"/>
</dbReference>
<dbReference type="Proteomes" id="UP001418222">
    <property type="component" value="Unassembled WGS sequence"/>
</dbReference>
<organism evidence="1 2">
    <name type="scientific">Platanthera zijinensis</name>
    <dbReference type="NCBI Taxonomy" id="2320716"/>
    <lineage>
        <taxon>Eukaryota</taxon>
        <taxon>Viridiplantae</taxon>
        <taxon>Streptophyta</taxon>
        <taxon>Embryophyta</taxon>
        <taxon>Tracheophyta</taxon>
        <taxon>Spermatophyta</taxon>
        <taxon>Magnoliopsida</taxon>
        <taxon>Liliopsida</taxon>
        <taxon>Asparagales</taxon>
        <taxon>Orchidaceae</taxon>
        <taxon>Orchidoideae</taxon>
        <taxon>Orchideae</taxon>
        <taxon>Orchidinae</taxon>
        <taxon>Platanthera</taxon>
    </lineage>
</organism>
<dbReference type="AlphaFoldDB" id="A0AAP0AZR7"/>
<sequence>MALLQAPTFILSPLLPSAAPRSSGFSSVFSSARSQEVSCSGRRIWRRRKLSKKDEKLDNTTDRVPFLEEQVRRIRATGKIMSLDIERLLLSEENRFAFVNEVAAEAKAYVDARRDEYGFKKPILHVLSNRMNDAGFPRSEAYMEDDPFRPGPNYLRIPET</sequence>
<dbReference type="GO" id="GO:0042793">
    <property type="term" value="P:plastid transcription"/>
    <property type="evidence" value="ECO:0007669"/>
    <property type="project" value="InterPro"/>
</dbReference>
<evidence type="ECO:0008006" key="3">
    <source>
        <dbReference type="Google" id="ProtNLM"/>
    </source>
</evidence>
<dbReference type="GO" id="GO:0000427">
    <property type="term" value="C:plastid-encoded plastid RNA polymerase complex"/>
    <property type="evidence" value="ECO:0007669"/>
    <property type="project" value="InterPro"/>
</dbReference>
<evidence type="ECO:0000313" key="2">
    <source>
        <dbReference type="Proteomes" id="UP001418222"/>
    </source>
</evidence>
<dbReference type="PANTHER" id="PTHR37257:SF1">
    <property type="entry name" value="PROTEIN PLASTID TRANSCRIPTIONALLY ACTIVE 7"/>
    <property type="match status" value="1"/>
</dbReference>